<dbReference type="Proteomes" id="UP000054776">
    <property type="component" value="Unassembled WGS sequence"/>
</dbReference>
<comment type="caution">
    <text evidence="1">The sequence shown here is derived from an EMBL/GenBank/DDBJ whole genome shotgun (WGS) entry which is preliminary data.</text>
</comment>
<name>A0A0V0Z6Q5_TRISP</name>
<proteinExistence type="predicted"/>
<accession>A0A0V0Z6Q5</accession>
<evidence type="ECO:0000313" key="1">
    <source>
        <dbReference type="EMBL" id="KRY08148.1"/>
    </source>
</evidence>
<dbReference type="AlphaFoldDB" id="A0A0V0Z6Q5"/>
<gene>
    <name evidence="1" type="ORF">T01_106</name>
</gene>
<reference evidence="1 2" key="1">
    <citation type="submission" date="2015-01" db="EMBL/GenBank/DDBJ databases">
        <title>Evolution of Trichinella species and genotypes.</title>
        <authorList>
            <person name="Korhonen P.K."/>
            <person name="Edoardo P."/>
            <person name="Giuseppe L.R."/>
            <person name="Gasser R.B."/>
        </authorList>
    </citation>
    <scope>NUCLEOTIDE SEQUENCE [LARGE SCALE GENOMIC DNA]</scope>
    <source>
        <strain evidence="1">ISS3</strain>
    </source>
</reference>
<dbReference type="EMBL" id="JYDH01002666">
    <property type="protein sequence ID" value="KRY08148.1"/>
    <property type="molecule type" value="Genomic_DNA"/>
</dbReference>
<organism evidence="1 2">
    <name type="scientific">Trichinella spiralis</name>
    <name type="common">Trichina worm</name>
    <dbReference type="NCBI Taxonomy" id="6334"/>
    <lineage>
        <taxon>Eukaryota</taxon>
        <taxon>Metazoa</taxon>
        <taxon>Ecdysozoa</taxon>
        <taxon>Nematoda</taxon>
        <taxon>Enoplea</taxon>
        <taxon>Dorylaimia</taxon>
        <taxon>Trichinellida</taxon>
        <taxon>Trichinellidae</taxon>
        <taxon>Trichinella</taxon>
    </lineage>
</organism>
<keyword evidence="2" id="KW-1185">Reference proteome</keyword>
<dbReference type="InParanoid" id="A0A0V0Z6Q5"/>
<protein>
    <submittedName>
        <fullName evidence="1">Uncharacterized protein</fullName>
    </submittedName>
</protein>
<sequence length="71" mass="7538">MLGSTIVRGGDDDPVVVGTCLEWVVCGPLLPPVSDPSCPSWSLPTQSATRSSSNSFIQKNIQSKKESVAYI</sequence>
<evidence type="ECO:0000313" key="2">
    <source>
        <dbReference type="Proteomes" id="UP000054776"/>
    </source>
</evidence>